<dbReference type="GO" id="GO:0007165">
    <property type="term" value="P:signal transduction"/>
    <property type="evidence" value="ECO:0007669"/>
    <property type="project" value="UniProtKB-KW"/>
</dbReference>
<evidence type="ECO:0000256" key="3">
    <source>
        <dbReference type="ARBA" id="ARBA00022519"/>
    </source>
</evidence>
<evidence type="ECO:0000256" key="5">
    <source>
        <dbReference type="ARBA" id="ARBA00022989"/>
    </source>
</evidence>
<evidence type="ECO:0000256" key="11">
    <source>
        <dbReference type="SAM" id="Phobius"/>
    </source>
</evidence>
<dbReference type="Pfam" id="PF00672">
    <property type="entry name" value="HAMP"/>
    <property type="match status" value="1"/>
</dbReference>
<evidence type="ECO:0000259" key="14">
    <source>
        <dbReference type="PROSITE" id="PS50885"/>
    </source>
</evidence>
<keyword evidence="4 11" id="KW-0812">Transmembrane</keyword>
<keyword evidence="2" id="KW-1003">Cell membrane</keyword>
<comment type="subcellular location">
    <subcellularLocation>
        <location evidence="1">Cell inner membrane</location>
        <topology evidence="1">Multi-pass membrane protein</topology>
    </subcellularLocation>
</comment>
<dbReference type="SUPFAM" id="SSF58104">
    <property type="entry name" value="Methyl-accepting chemotaxis protein (MCP) signaling domain"/>
    <property type="match status" value="1"/>
</dbReference>
<evidence type="ECO:0000256" key="10">
    <source>
        <dbReference type="SAM" id="Coils"/>
    </source>
</evidence>
<feature type="domain" description="Methyl-accepting transducer" evidence="12">
    <location>
        <begin position="303"/>
        <end position="525"/>
    </location>
</feature>
<evidence type="ECO:0000256" key="7">
    <source>
        <dbReference type="ARBA" id="ARBA00023224"/>
    </source>
</evidence>
<dbReference type="STRING" id="388408.LAX5112_02848"/>
<evidence type="ECO:0000256" key="6">
    <source>
        <dbReference type="ARBA" id="ARBA00023136"/>
    </source>
</evidence>
<comment type="similarity">
    <text evidence="8">Belongs to the methyl-accepting chemotaxis (MCP) protein family.</text>
</comment>
<dbReference type="GO" id="GO:0006935">
    <property type="term" value="P:chemotaxis"/>
    <property type="evidence" value="ECO:0007669"/>
    <property type="project" value="InterPro"/>
</dbReference>
<dbReference type="OrthoDB" id="354287at2"/>
<keyword evidence="3" id="KW-0997">Cell inner membrane</keyword>
<dbReference type="GO" id="GO:0004888">
    <property type="term" value="F:transmembrane signaling receptor activity"/>
    <property type="evidence" value="ECO:0007669"/>
    <property type="project" value="InterPro"/>
</dbReference>
<dbReference type="EMBL" id="CXWD01000010">
    <property type="protein sequence ID" value="CTQ71512.1"/>
    <property type="molecule type" value="Genomic_DNA"/>
</dbReference>
<feature type="domain" description="HAMP" evidence="14">
    <location>
        <begin position="210"/>
        <end position="263"/>
    </location>
</feature>
<keyword evidence="10" id="KW-0175">Coiled coil</keyword>
<dbReference type="InterPro" id="IPR033480">
    <property type="entry name" value="sCache_2"/>
</dbReference>
<evidence type="ECO:0000313" key="15">
    <source>
        <dbReference type="EMBL" id="CTQ71512.1"/>
    </source>
</evidence>
<accession>A0A0M7AAL4</accession>
<keyword evidence="6 11" id="KW-0472">Membrane</keyword>
<reference evidence="16" key="1">
    <citation type="submission" date="2015-07" db="EMBL/GenBank/DDBJ databases">
        <authorList>
            <person name="Rodrigo-Torres Lidia"/>
            <person name="Arahal R.David."/>
        </authorList>
    </citation>
    <scope>NUCLEOTIDE SEQUENCE [LARGE SCALE GENOMIC DNA]</scope>
    <source>
        <strain evidence="16">CECT 5112</strain>
    </source>
</reference>
<dbReference type="CDD" id="cd06225">
    <property type="entry name" value="HAMP"/>
    <property type="match status" value="1"/>
</dbReference>
<gene>
    <name evidence="15" type="primary">mcp4_12</name>
    <name evidence="15" type="ORF">LAX5112_02848</name>
</gene>
<name>A0A0M7AAL4_9HYPH</name>
<feature type="domain" description="T-SNARE coiled-coil homology" evidence="13">
    <location>
        <begin position="455"/>
        <end position="517"/>
    </location>
</feature>
<feature type="coiled-coil region" evidence="10">
    <location>
        <begin position="247"/>
        <end position="277"/>
    </location>
</feature>
<keyword evidence="5 11" id="KW-1133">Transmembrane helix</keyword>
<dbReference type="PROSITE" id="PS50192">
    <property type="entry name" value="T_SNARE"/>
    <property type="match status" value="1"/>
</dbReference>
<dbReference type="Proteomes" id="UP000053235">
    <property type="component" value="Unassembled WGS sequence"/>
</dbReference>
<dbReference type="Gene3D" id="3.30.450.20">
    <property type="entry name" value="PAS domain"/>
    <property type="match status" value="1"/>
</dbReference>
<dbReference type="PANTHER" id="PTHR32089">
    <property type="entry name" value="METHYL-ACCEPTING CHEMOTAXIS PROTEIN MCPB"/>
    <property type="match status" value="1"/>
</dbReference>
<dbReference type="Pfam" id="PF17200">
    <property type="entry name" value="sCache_2"/>
    <property type="match status" value="1"/>
</dbReference>
<sequence>MFLDNFKIGFKIWIPVISLAVFTLALVTYDLVSLRSILYGERTHKTQTVVEVTNSVLKYFHQLETSGELSKDEAQKWARNVVRAIHYDGNNYAFVFDLDGNRIVSAKQSSEGKSAWNSQDKTGKYHVREMIEVAKAGGGVSSYMWNRKGEEELLQKATWSEVFQPWGWVTATGVYVDDVSAAFWSKASALIGVLIVGGLIAAAIAVAAIRNISVPLKGLTLGMKQLADGKTDFPIVGTDRRDEIGDMAEAMETFVANENMRRDLEEQQTSRQEHDLQRSRAIQNLSSDFDVQVSGLLETIGGSVESLQHASTNLNSGAQQTTSQSEAVVSAAAIASANTETVAAAAEELAVSVSEISRQVSSSSEIASEAASQAAQTNQRIQGLSEAAAKIGEVVTLIQAIAEQTNLLALNATIEAARAGEAGKGFAVVAAEVKELATQTSKATEEISTQISSIQGETHHAVEAIGAITSTIGKINEITTSISAAVEQQGAATNDIASNIQQAAAGTQQVSDNIGGVSQAATVTNQAADVVFTAANSLEKEARQLRENVGAFLKGVKANATNDAA</sequence>
<dbReference type="RefSeq" id="WP_055672372.1">
    <property type="nucleotide sequence ID" value="NZ_CXWD01000010.1"/>
</dbReference>
<dbReference type="SMART" id="SM00304">
    <property type="entry name" value="HAMP"/>
    <property type="match status" value="1"/>
</dbReference>
<evidence type="ECO:0000256" key="8">
    <source>
        <dbReference type="ARBA" id="ARBA00029447"/>
    </source>
</evidence>
<dbReference type="InterPro" id="IPR003660">
    <property type="entry name" value="HAMP_dom"/>
</dbReference>
<dbReference type="PROSITE" id="PS50111">
    <property type="entry name" value="CHEMOTAXIS_TRANSDUC_2"/>
    <property type="match status" value="1"/>
</dbReference>
<evidence type="ECO:0000256" key="4">
    <source>
        <dbReference type="ARBA" id="ARBA00022692"/>
    </source>
</evidence>
<dbReference type="InterPro" id="IPR000727">
    <property type="entry name" value="T_SNARE_dom"/>
</dbReference>
<evidence type="ECO:0000256" key="1">
    <source>
        <dbReference type="ARBA" id="ARBA00004429"/>
    </source>
</evidence>
<keyword evidence="7 9" id="KW-0807">Transducer</keyword>
<dbReference type="InterPro" id="IPR004090">
    <property type="entry name" value="Chemotax_Me-accpt_rcpt"/>
</dbReference>
<protein>
    <submittedName>
        <fullName evidence="15">Methyl-accepting chemotaxis protein 4</fullName>
    </submittedName>
</protein>
<evidence type="ECO:0000256" key="2">
    <source>
        <dbReference type="ARBA" id="ARBA00022475"/>
    </source>
</evidence>
<evidence type="ECO:0000259" key="13">
    <source>
        <dbReference type="PROSITE" id="PS50192"/>
    </source>
</evidence>
<dbReference type="PROSITE" id="PS50885">
    <property type="entry name" value="HAMP"/>
    <property type="match status" value="1"/>
</dbReference>
<feature type="transmembrane region" description="Helical" evidence="11">
    <location>
        <begin position="12"/>
        <end position="32"/>
    </location>
</feature>
<dbReference type="AlphaFoldDB" id="A0A0M7AAL4"/>
<dbReference type="GO" id="GO:0005886">
    <property type="term" value="C:plasma membrane"/>
    <property type="evidence" value="ECO:0007669"/>
    <property type="project" value="UniProtKB-SubCell"/>
</dbReference>
<dbReference type="SMART" id="SM01049">
    <property type="entry name" value="Cache_2"/>
    <property type="match status" value="1"/>
</dbReference>
<dbReference type="PANTHER" id="PTHR32089:SF112">
    <property type="entry name" value="LYSOZYME-LIKE PROTEIN-RELATED"/>
    <property type="match status" value="1"/>
</dbReference>
<organism evidence="15 16">
    <name type="scientific">Roseibium alexandrii</name>
    <dbReference type="NCBI Taxonomy" id="388408"/>
    <lineage>
        <taxon>Bacteria</taxon>
        <taxon>Pseudomonadati</taxon>
        <taxon>Pseudomonadota</taxon>
        <taxon>Alphaproteobacteria</taxon>
        <taxon>Hyphomicrobiales</taxon>
        <taxon>Stappiaceae</taxon>
        <taxon>Roseibium</taxon>
    </lineage>
</organism>
<evidence type="ECO:0000259" key="12">
    <source>
        <dbReference type="PROSITE" id="PS50111"/>
    </source>
</evidence>
<dbReference type="PRINTS" id="PR00260">
    <property type="entry name" value="CHEMTRNSDUCR"/>
</dbReference>
<dbReference type="SMART" id="SM00283">
    <property type="entry name" value="MA"/>
    <property type="match status" value="1"/>
</dbReference>
<proteinExistence type="inferred from homology"/>
<feature type="transmembrane region" description="Helical" evidence="11">
    <location>
        <begin position="189"/>
        <end position="209"/>
    </location>
</feature>
<evidence type="ECO:0000256" key="9">
    <source>
        <dbReference type="PROSITE-ProRule" id="PRU00284"/>
    </source>
</evidence>
<dbReference type="Gene3D" id="6.10.340.10">
    <property type="match status" value="1"/>
</dbReference>
<dbReference type="Gene3D" id="1.10.287.950">
    <property type="entry name" value="Methyl-accepting chemotaxis protein"/>
    <property type="match status" value="1"/>
</dbReference>
<evidence type="ECO:0000313" key="16">
    <source>
        <dbReference type="Proteomes" id="UP000053235"/>
    </source>
</evidence>
<keyword evidence="16" id="KW-1185">Reference proteome</keyword>
<dbReference type="Pfam" id="PF00015">
    <property type="entry name" value="MCPsignal"/>
    <property type="match status" value="1"/>
</dbReference>
<dbReference type="InterPro" id="IPR004089">
    <property type="entry name" value="MCPsignal_dom"/>
</dbReference>